<organism evidence="3 4">
    <name type="scientific">Pontibacter saemangeumensis</name>
    <dbReference type="NCBI Taxonomy" id="1084525"/>
    <lineage>
        <taxon>Bacteria</taxon>
        <taxon>Pseudomonadati</taxon>
        <taxon>Bacteroidota</taxon>
        <taxon>Cytophagia</taxon>
        <taxon>Cytophagales</taxon>
        <taxon>Hymenobacteraceae</taxon>
        <taxon>Pontibacter</taxon>
    </lineage>
</organism>
<evidence type="ECO:0000313" key="4">
    <source>
        <dbReference type="Proteomes" id="UP001500552"/>
    </source>
</evidence>
<sequence>MKIRYKSLLFLFLAFAMAGIFTACSEDDDNGPNGGKPMVSYIRVTRPEASDSLIAKAGQGAMIAIVGQNLDGAREIWFNDLRGSLSPTFITNTSIITRVPADIPTDISNQMKIIFANGDSLMHDFVVDISEPVITGMLSEYVNTGEVATLYGDYFYEPVTVTFAGGVEGEVVSVSEDADAIQVRVPEGAEPGPITVTTNFGESESGFWFRDNRNIIASFDGGLAGLWHGPAFVKASDPDIANINSKFIRISRELGPWAWFEWYVGPVNSDVAQETKNIPAEAFANPGNYVLKFEINTLAPLTGAEIKMYMGTGDMGTERNTIFYTWKPNVDTKGQWETVSIPFDEFYAANQEFAYSPDGYGVSFHFSGPLAVNANFALDNMRVVPTAAK</sequence>
<keyword evidence="4" id="KW-1185">Reference proteome</keyword>
<gene>
    <name evidence="3" type="ORF">GCM10023188_34440</name>
</gene>
<comment type="caution">
    <text evidence="3">The sequence shown here is derived from an EMBL/GenBank/DDBJ whole genome shotgun (WGS) entry which is preliminary data.</text>
</comment>
<dbReference type="SUPFAM" id="SSF81296">
    <property type="entry name" value="E set domains"/>
    <property type="match status" value="1"/>
</dbReference>
<feature type="signal peptide" evidence="1">
    <location>
        <begin position="1"/>
        <end position="23"/>
    </location>
</feature>
<dbReference type="InterPro" id="IPR014756">
    <property type="entry name" value="Ig_E-set"/>
</dbReference>
<dbReference type="Gene3D" id="2.60.40.10">
    <property type="entry name" value="Immunoglobulins"/>
    <property type="match status" value="2"/>
</dbReference>
<keyword evidence="1" id="KW-0732">Signal</keyword>
<dbReference type="Proteomes" id="UP001500552">
    <property type="component" value="Unassembled WGS sequence"/>
</dbReference>
<dbReference type="Gene3D" id="2.60.120.430">
    <property type="entry name" value="Galactose-binding lectin"/>
    <property type="match status" value="1"/>
</dbReference>
<proteinExistence type="predicted"/>
<dbReference type="Pfam" id="PF18329">
    <property type="entry name" value="SGBP_B_XBD"/>
    <property type="match status" value="1"/>
</dbReference>
<dbReference type="EMBL" id="BAABHC010000016">
    <property type="protein sequence ID" value="GAA4438703.1"/>
    <property type="molecule type" value="Genomic_DNA"/>
</dbReference>
<dbReference type="InterPro" id="IPR013783">
    <property type="entry name" value="Ig-like_fold"/>
</dbReference>
<feature type="domain" description="Surface glycan-binding protein B xyloglucan binding" evidence="2">
    <location>
        <begin position="209"/>
        <end position="385"/>
    </location>
</feature>
<evidence type="ECO:0000313" key="3">
    <source>
        <dbReference type="EMBL" id="GAA4438703.1"/>
    </source>
</evidence>
<feature type="chain" id="PRO_5047005477" evidence="1">
    <location>
        <begin position="24"/>
        <end position="389"/>
    </location>
</feature>
<dbReference type="PROSITE" id="PS51257">
    <property type="entry name" value="PROKAR_LIPOPROTEIN"/>
    <property type="match status" value="1"/>
</dbReference>
<name>A0ABP8LWF9_9BACT</name>
<protein>
    <submittedName>
        <fullName evidence="3">Glycan-binding surface protein</fullName>
    </submittedName>
</protein>
<accession>A0ABP8LWF9</accession>
<dbReference type="RefSeq" id="WP_345160783.1">
    <property type="nucleotide sequence ID" value="NZ_BAABHC010000016.1"/>
</dbReference>
<dbReference type="InterPro" id="IPR040475">
    <property type="entry name" value="SGBP_B_XBD"/>
</dbReference>
<reference evidence="4" key="1">
    <citation type="journal article" date="2019" name="Int. J. Syst. Evol. Microbiol.">
        <title>The Global Catalogue of Microorganisms (GCM) 10K type strain sequencing project: providing services to taxonomists for standard genome sequencing and annotation.</title>
        <authorList>
            <consortium name="The Broad Institute Genomics Platform"/>
            <consortium name="The Broad Institute Genome Sequencing Center for Infectious Disease"/>
            <person name="Wu L."/>
            <person name="Ma J."/>
        </authorList>
    </citation>
    <scope>NUCLEOTIDE SEQUENCE [LARGE SCALE GENOMIC DNA]</scope>
    <source>
        <strain evidence="4">JCM 17926</strain>
    </source>
</reference>
<evidence type="ECO:0000256" key="1">
    <source>
        <dbReference type="SAM" id="SignalP"/>
    </source>
</evidence>
<evidence type="ECO:0000259" key="2">
    <source>
        <dbReference type="Pfam" id="PF18329"/>
    </source>
</evidence>